<dbReference type="Proteomes" id="UP000298663">
    <property type="component" value="Unassembled WGS sequence"/>
</dbReference>
<protein>
    <submittedName>
        <fullName evidence="1">Uncharacterized protein</fullName>
    </submittedName>
</protein>
<keyword evidence="2" id="KW-1185">Reference proteome</keyword>
<sequence length="125" mass="14497">MNNVTSKFWADVVSHFEQETKVLGEIPLLKRHKEREVRNLEYIHVSMAYFEDRKGIAVTATTSASEFKGRVSLKLSWINKTFSPIRKVDCEKYPSEQYKNQELFSVVSVDPFSKTYSDLSKQLEG</sequence>
<reference evidence="1 2" key="1">
    <citation type="journal article" date="2015" name="Genome Biol.">
        <title>Comparative genomics of Steinernema reveals deeply conserved gene regulatory networks.</title>
        <authorList>
            <person name="Dillman A.R."/>
            <person name="Macchietto M."/>
            <person name="Porter C.F."/>
            <person name="Rogers A."/>
            <person name="Williams B."/>
            <person name="Antoshechkin I."/>
            <person name="Lee M.M."/>
            <person name="Goodwin Z."/>
            <person name="Lu X."/>
            <person name="Lewis E.E."/>
            <person name="Goodrich-Blair H."/>
            <person name="Stock S.P."/>
            <person name="Adams B.J."/>
            <person name="Sternberg P.W."/>
            <person name="Mortazavi A."/>
        </authorList>
    </citation>
    <scope>NUCLEOTIDE SEQUENCE [LARGE SCALE GENOMIC DNA]</scope>
    <source>
        <strain evidence="1 2">ALL</strain>
    </source>
</reference>
<evidence type="ECO:0000313" key="1">
    <source>
        <dbReference type="EMBL" id="TKR67278.1"/>
    </source>
</evidence>
<accession>A0A4U5MDR1</accession>
<dbReference type="AlphaFoldDB" id="A0A4U5MDR1"/>
<reference evidence="1 2" key="2">
    <citation type="journal article" date="2019" name="G3 (Bethesda)">
        <title>Hybrid Assembly of the Genome of the Entomopathogenic Nematode Steinernema carpocapsae Identifies the X-Chromosome.</title>
        <authorList>
            <person name="Serra L."/>
            <person name="Macchietto M."/>
            <person name="Macias-Munoz A."/>
            <person name="McGill C.J."/>
            <person name="Rodriguez I.M."/>
            <person name="Rodriguez B."/>
            <person name="Murad R."/>
            <person name="Mortazavi A."/>
        </authorList>
    </citation>
    <scope>NUCLEOTIDE SEQUENCE [LARGE SCALE GENOMIC DNA]</scope>
    <source>
        <strain evidence="1 2">ALL</strain>
    </source>
</reference>
<organism evidence="1 2">
    <name type="scientific">Steinernema carpocapsae</name>
    <name type="common">Entomopathogenic nematode</name>
    <dbReference type="NCBI Taxonomy" id="34508"/>
    <lineage>
        <taxon>Eukaryota</taxon>
        <taxon>Metazoa</taxon>
        <taxon>Ecdysozoa</taxon>
        <taxon>Nematoda</taxon>
        <taxon>Chromadorea</taxon>
        <taxon>Rhabditida</taxon>
        <taxon>Tylenchina</taxon>
        <taxon>Panagrolaimomorpha</taxon>
        <taxon>Strongyloidoidea</taxon>
        <taxon>Steinernematidae</taxon>
        <taxon>Steinernema</taxon>
    </lineage>
</organism>
<comment type="caution">
    <text evidence="1">The sequence shown here is derived from an EMBL/GenBank/DDBJ whole genome shotgun (WGS) entry which is preliminary data.</text>
</comment>
<evidence type="ECO:0000313" key="2">
    <source>
        <dbReference type="Proteomes" id="UP000298663"/>
    </source>
</evidence>
<gene>
    <name evidence="1" type="ORF">L596_023455</name>
</gene>
<name>A0A4U5MDR1_STECR</name>
<proteinExistence type="predicted"/>
<dbReference type="EMBL" id="AZBU02000008">
    <property type="protein sequence ID" value="TKR67278.1"/>
    <property type="molecule type" value="Genomic_DNA"/>
</dbReference>